<keyword evidence="2" id="KW-1185">Reference proteome</keyword>
<evidence type="ECO:0000313" key="2">
    <source>
        <dbReference type="Proteomes" id="UP000597761"/>
    </source>
</evidence>
<dbReference type="Proteomes" id="UP000597761">
    <property type="component" value="Unassembled WGS sequence"/>
</dbReference>
<dbReference type="EMBL" id="BMJI01000003">
    <property type="protein sequence ID" value="GGC84160.1"/>
    <property type="molecule type" value="Genomic_DNA"/>
</dbReference>
<organism evidence="1 2">
    <name type="scientific">Tersicoccus solisilvae</name>
    <dbReference type="NCBI Taxonomy" id="1882339"/>
    <lineage>
        <taxon>Bacteria</taxon>
        <taxon>Bacillati</taxon>
        <taxon>Actinomycetota</taxon>
        <taxon>Actinomycetes</taxon>
        <taxon>Micrococcales</taxon>
        <taxon>Micrococcaceae</taxon>
        <taxon>Tersicoccus</taxon>
    </lineage>
</organism>
<evidence type="ECO:0000313" key="1">
    <source>
        <dbReference type="EMBL" id="GGC84160.1"/>
    </source>
</evidence>
<proteinExistence type="predicted"/>
<sequence>MVLHDHREPPHLRRPQRFPARVLGKLFHTTGIRIRSHGASVEAPCLAVAGWGKVPSRVAQGTCVVTAMMSRSIRAIPR</sequence>
<comment type="caution">
    <text evidence="1">The sequence shown here is derived from an EMBL/GenBank/DDBJ whole genome shotgun (WGS) entry which is preliminary data.</text>
</comment>
<gene>
    <name evidence="1" type="ORF">GCM10011512_08720</name>
</gene>
<reference evidence="2" key="1">
    <citation type="journal article" date="2019" name="Int. J. Syst. Evol. Microbiol.">
        <title>The Global Catalogue of Microorganisms (GCM) 10K type strain sequencing project: providing services to taxonomists for standard genome sequencing and annotation.</title>
        <authorList>
            <consortium name="The Broad Institute Genomics Platform"/>
            <consortium name="The Broad Institute Genome Sequencing Center for Infectious Disease"/>
            <person name="Wu L."/>
            <person name="Ma J."/>
        </authorList>
    </citation>
    <scope>NUCLEOTIDE SEQUENCE [LARGE SCALE GENOMIC DNA]</scope>
    <source>
        <strain evidence="2">CGMCC 1.15480</strain>
    </source>
</reference>
<protein>
    <submittedName>
        <fullName evidence="1">Uncharacterized protein</fullName>
    </submittedName>
</protein>
<name>A0ABQ1NSZ7_9MICC</name>
<accession>A0ABQ1NSZ7</accession>